<dbReference type="GO" id="GO:0005886">
    <property type="term" value="C:plasma membrane"/>
    <property type="evidence" value="ECO:0007669"/>
    <property type="project" value="TreeGrafter"/>
</dbReference>
<protein>
    <submittedName>
        <fullName evidence="10">Methyl-accepting chemotaxis protein</fullName>
    </submittedName>
</protein>
<name>A0A2L0ILN8_9GAMM</name>
<keyword evidence="7" id="KW-0812">Transmembrane</keyword>
<accession>A0A2L0ILN8</accession>
<dbReference type="AlphaFoldDB" id="A0A2L0ILN8"/>
<evidence type="ECO:0000256" key="2">
    <source>
        <dbReference type="ARBA" id="ARBA00022481"/>
    </source>
</evidence>
<dbReference type="GO" id="GO:0004888">
    <property type="term" value="F:transmembrane signaling receptor activity"/>
    <property type="evidence" value="ECO:0007669"/>
    <property type="project" value="TreeGrafter"/>
</dbReference>
<dbReference type="EMBL" id="CP026377">
    <property type="protein sequence ID" value="AUX95379.1"/>
    <property type="molecule type" value="Genomic_DNA"/>
</dbReference>
<dbReference type="Proteomes" id="UP000238365">
    <property type="component" value="Chromosome"/>
</dbReference>
<dbReference type="GO" id="GO:0006935">
    <property type="term" value="P:chemotaxis"/>
    <property type="evidence" value="ECO:0007669"/>
    <property type="project" value="UniProtKB-KW"/>
</dbReference>
<comment type="similarity">
    <text evidence="5">Belongs to the methyl-accepting chemotaxis (MCP) protein family.</text>
</comment>
<organism evidence="10 11">
    <name type="scientific">Mixta gaviniae</name>
    <dbReference type="NCBI Taxonomy" id="665914"/>
    <lineage>
        <taxon>Bacteria</taxon>
        <taxon>Pseudomonadati</taxon>
        <taxon>Pseudomonadota</taxon>
        <taxon>Gammaproteobacteria</taxon>
        <taxon>Enterobacterales</taxon>
        <taxon>Erwiniaceae</taxon>
        <taxon>Mixta</taxon>
    </lineage>
</organism>
<keyword evidence="3" id="KW-0145">Chemotaxis</keyword>
<dbReference type="CDD" id="cd11386">
    <property type="entry name" value="MCP_signal"/>
    <property type="match status" value="1"/>
</dbReference>
<dbReference type="PANTHER" id="PTHR43531:SF14">
    <property type="entry name" value="METHYL-ACCEPTING CHEMOTAXIS PROTEIN I-RELATED"/>
    <property type="match status" value="1"/>
</dbReference>
<dbReference type="InterPro" id="IPR051310">
    <property type="entry name" value="MCP_chemotaxis"/>
</dbReference>
<dbReference type="PROSITE" id="PS50111">
    <property type="entry name" value="CHEMOTAXIS_TRANSDUC_2"/>
    <property type="match status" value="1"/>
</dbReference>
<dbReference type="InterPro" id="IPR003660">
    <property type="entry name" value="HAMP_dom"/>
</dbReference>
<proteinExistence type="inferred from homology"/>
<dbReference type="CDD" id="cd06225">
    <property type="entry name" value="HAMP"/>
    <property type="match status" value="1"/>
</dbReference>
<dbReference type="KEGG" id="pgz:C2E15_04650"/>
<dbReference type="Pfam" id="PF00015">
    <property type="entry name" value="MCPsignal"/>
    <property type="match status" value="1"/>
</dbReference>
<dbReference type="FunFam" id="1.10.287.950:FF:000001">
    <property type="entry name" value="Methyl-accepting chemotaxis sensory transducer"/>
    <property type="match status" value="1"/>
</dbReference>
<feature type="domain" description="Methyl-accepting transducer" evidence="8">
    <location>
        <begin position="397"/>
        <end position="626"/>
    </location>
</feature>
<keyword evidence="2" id="KW-0488">Methylation</keyword>
<evidence type="ECO:0000256" key="7">
    <source>
        <dbReference type="SAM" id="Phobius"/>
    </source>
</evidence>
<dbReference type="SMART" id="SM00283">
    <property type="entry name" value="MA"/>
    <property type="match status" value="1"/>
</dbReference>
<dbReference type="PANTHER" id="PTHR43531">
    <property type="entry name" value="PROTEIN ICFG"/>
    <property type="match status" value="1"/>
</dbReference>
<reference evidence="10 11" key="1">
    <citation type="submission" date="2018-01" db="EMBL/GenBank/DDBJ databases">
        <title>Complete and assembled Genome of Pantoea gaviniae DSM22758T.</title>
        <authorList>
            <person name="Stevens M.J.A."/>
            <person name="Zurfluh K."/>
            <person name="Stephan R."/>
        </authorList>
    </citation>
    <scope>NUCLEOTIDE SEQUENCE [LARGE SCALE GENOMIC DNA]</scope>
    <source>
        <strain evidence="10 11">DSM 22758</strain>
    </source>
</reference>
<evidence type="ECO:0000256" key="3">
    <source>
        <dbReference type="ARBA" id="ARBA00022500"/>
    </source>
</evidence>
<evidence type="ECO:0000313" key="10">
    <source>
        <dbReference type="EMBL" id="AUX95379.1"/>
    </source>
</evidence>
<keyword evidence="7" id="KW-0472">Membrane</keyword>
<sequence length="649" mass="70782">MRSLLKNINLSAKLAMLGMLALILFILPTALLINEGNQSIAVKRLEASGIPVEKQLIRLLGLYQRHWNESYQMISGEKATATTRMAIRNEAQQLHSQLLNTLTKAGTKVALQKMQQVVEEWETLQRRLDGQRLSPDENNHLHEQLIGTLLDTVSDVLDFYQLSLDADLISYQLMLSTFTRIPDVIDGLARVRSEGVAVLAAGEDKKETGAMRVAYQIEQARITLALFRKNFDKAFALNPELKSKVGMDVESNWQEASDVLQVAQTIFNTNQATHLSGKEYMTRFTHVLDKFESLGNEAADSLLELLNQQADSKRQTQIWLAGSLLALVILMVFFAIYIVRTVTKPLYEATAIAKNVASGDLTHQINVEGNNETASLLRSLSEMTGRLSMLVFSIKENADRIACSSEEIANGNQDLSARTEQQAASLAETAASMEQLASIINQNADNTRHAAEIAEAATRAALSGGEAMESVLTSMEQITASSGQIQEIIGVIDGISFQTNILALNAAVEAARAGEHGKGFAVVAGEVRALAQRSATAAREIKQLIEQSVNHSVQGINMVQDAREKVNQSVTAIEQTTQLVKEISTSSKEQSAGVSQINIAVSQMDTTTQQNATLVEQSAAASVSMAEQAQALRETVSVFRTPETAISRV</sequence>
<comment type="subcellular location">
    <subcellularLocation>
        <location evidence="1">Membrane</location>
    </subcellularLocation>
</comment>
<dbReference type="PROSITE" id="PS50885">
    <property type="entry name" value="HAMP"/>
    <property type="match status" value="1"/>
</dbReference>
<feature type="domain" description="HAMP" evidence="9">
    <location>
        <begin position="340"/>
        <end position="392"/>
    </location>
</feature>
<evidence type="ECO:0000313" key="11">
    <source>
        <dbReference type="Proteomes" id="UP000238365"/>
    </source>
</evidence>
<dbReference type="InterPro" id="IPR004089">
    <property type="entry name" value="MCPsignal_dom"/>
</dbReference>
<keyword evidence="7" id="KW-1133">Transmembrane helix</keyword>
<evidence type="ECO:0000256" key="1">
    <source>
        <dbReference type="ARBA" id="ARBA00004370"/>
    </source>
</evidence>
<evidence type="ECO:0000259" key="8">
    <source>
        <dbReference type="PROSITE" id="PS50111"/>
    </source>
</evidence>
<evidence type="ECO:0000256" key="4">
    <source>
        <dbReference type="ARBA" id="ARBA00023224"/>
    </source>
</evidence>
<dbReference type="SMART" id="SM00304">
    <property type="entry name" value="HAMP"/>
    <property type="match status" value="1"/>
</dbReference>
<dbReference type="RefSeq" id="WP_104959081.1">
    <property type="nucleotide sequence ID" value="NZ_CP026377.1"/>
</dbReference>
<evidence type="ECO:0000259" key="9">
    <source>
        <dbReference type="PROSITE" id="PS50885"/>
    </source>
</evidence>
<feature type="transmembrane region" description="Helical" evidence="7">
    <location>
        <begin position="318"/>
        <end position="339"/>
    </location>
</feature>
<keyword evidence="4 6" id="KW-0807">Transducer</keyword>
<dbReference type="GO" id="GO:0007165">
    <property type="term" value="P:signal transduction"/>
    <property type="evidence" value="ECO:0007669"/>
    <property type="project" value="UniProtKB-KW"/>
</dbReference>
<gene>
    <name evidence="10" type="ORF">C2E15_04650</name>
</gene>
<dbReference type="SUPFAM" id="SSF58104">
    <property type="entry name" value="Methyl-accepting chemotaxis protein (MCP) signaling domain"/>
    <property type="match status" value="1"/>
</dbReference>
<keyword evidence="11" id="KW-1185">Reference proteome</keyword>
<evidence type="ECO:0000256" key="5">
    <source>
        <dbReference type="ARBA" id="ARBA00029447"/>
    </source>
</evidence>
<dbReference type="Gene3D" id="1.10.287.950">
    <property type="entry name" value="Methyl-accepting chemotaxis protein"/>
    <property type="match status" value="1"/>
</dbReference>
<dbReference type="Pfam" id="PF00672">
    <property type="entry name" value="HAMP"/>
    <property type="match status" value="1"/>
</dbReference>
<evidence type="ECO:0000256" key="6">
    <source>
        <dbReference type="PROSITE-ProRule" id="PRU00284"/>
    </source>
</evidence>